<evidence type="ECO:0000313" key="2">
    <source>
        <dbReference type="Proteomes" id="UP001253848"/>
    </source>
</evidence>
<sequence length="110" mass="12267">MRTFLIVIGILLGVFVLFGIVNSIVGEEDTKNETYALIYAEKAIKSKLKSPSTSEFPGVRGTSIKKDVDTFYVRSYVDSQNGFGAMMRTNFEVKVMFVGDKVKTSILKLQ</sequence>
<accession>A0ABU3DVS5</accession>
<dbReference type="Proteomes" id="UP001253848">
    <property type="component" value="Unassembled WGS sequence"/>
</dbReference>
<protein>
    <recommendedName>
        <fullName evidence="3">DUF1310 family protein</fullName>
    </recommendedName>
</protein>
<evidence type="ECO:0008006" key="3">
    <source>
        <dbReference type="Google" id="ProtNLM"/>
    </source>
</evidence>
<organism evidence="1 2">
    <name type="scientific">Autumnicola psychrophila</name>
    <dbReference type="NCBI Taxonomy" id="3075592"/>
    <lineage>
        <taxon>Bacteria</taxon>
        <taxon>Pseudomonadati</taxon>
        <taxon>Bacteroidota</taxon>
        <taxon>Flavobacteriia</taxon>
        <taxon>Flavobacteriales</taxon>
        <taxon>Flavobacteriaceae</taxon>
        <taxon>Autumnicola</taxon>
    </lineage>
</organism>
<name>A0ABU3DVS5_9FLAO</name>
<dbReference type="RefSeq" id="WP_311501100.1">
    <property type="nucleotide sequence ID" value="NZ_JAVRHN010000015.1"/>
</dbReference>
<dbReference type="EMBL" id="JAVRHN010000015">
    <property type="protein sequence ID" value="MDT0687827.1"/>
    <property type="molecule type" value="Genomic_DNA"/>
</dbReference>
<proteinExistence type="predicted"/>
<keyword evidence="2" id="KW-1185">Reference proteome</keyword>
<gene>
    <name evidence="1" type="ORF">RM541_15790</name>
</gene>
<reference evidence="1 2" key="1">
    <citation type="submission" date="2023-09" db="EMBL/GenBank/DDBJ databases">
        <authorList>
            <person name="Rey-Velasco X."/>
        </authorList>
    </citation>
    <scope>NUCLEOTIDE SEQUENCE [LARGE SCALE GENOMIC DNA]</scope>
    <source>
        <strain evidence="1 2">F225</strain>
    </source>
</reference>
<evidence type="ECO:0000313" key="1">
    <source>
        <dbReference type="EMBL" id="MDT0687827.1"/>
    </source>
</evidence>
<comment type="caution">
    <text evidence="1">The sequence shown here is derived from an EMBL/GenBank/DDBJ whole genome shotgun (WGS) entry which is preliminary data.</text>
</comment>